<evidence type="ECO:0000256" key="1">
    <source>
        <dbReference type="ARBA" id="ARBA00004155"/>
    </source>
</evidence>
<dbReference type="PANTHER" id="PTHR15146">
    <property type="entry name" value="INTEGRAL MEMBRANE PROTEIN GPR137"/>
    <property type="match status" value="1"/>
</dbReference>
<evidence type="ECO:0000256" key="3">
    <source>
        <dbReference type="ARBA" id="ARBA00022989"/>
    </source>
</evidence>
<keyword evidence="2 6" id="KW-0812">Transmembrane</keyword>
<reference evidence="7" key="2">
    <citation type="submission" date="2025-09" db="UniProtKB">
        <authorList>
            <consortium name="Ensembl"/>
        </authorList>
    </citation>
    <scope>IDENTIFICATION</scope>
</reference>
<evidence type="ECO:0000256" key="6">
    <source>
        <dbReference type="SAM" id="Phobius"/>
    </source>
</evidence>
<comment type="subcellular location">
    <subcellularLocation>
        <location evidence="1">Lysosome membrane</location>
        <topology evidence="1">Multi-pass membrane protein</topology>
    </subcellularLocation>
</comment>
<dbReference type="PANTHER" id="PTHR15146:SF1">
    <property type="entry name" value="INTEGRAL MEMBRANE PROTEIN GPR137C"/>
    <property type="match status" value="1"/>
</dbReference>
<dbReference type="InterPro" id="IPR029723">
    <property type="entry name" value="GPR137"/>
</dbReference>
<accession>A0A8C8RQ43</accession>
<evidence type="ECO:0000313" key="8">
    <source>
        <dbReference type="Proteomes" id="UP000694393"/>
    </source>
</evidence>
<organism evidence="7 8">
    <name type="scientific">Pelusios castaneus</name>
    <name type="common">West African mud turtle</name>
    <dbReference type="NCBI Taxonomy" id="367368"/>
    <lineage>
        <taxon>Eukaryota</taxon>
        <taxon>Metazoa</taxon>
        <taxon>Chordata</taxon>
        <taxon>Craniata</taxon>
        <taxon>Vertebrata</taxon>
        <taxon>Euteleostomi</taxon>
        <taxon>Archelosauria</taxon>
        <taxon>Testudinata</taxon>
        <taxon>Testudines</taxon>
        <taxon>Pleurodira</taxon>
        <taxon>Pelomedusidae</taxon>
        <taxon>Pelusios</taxon>
    </lineage>
</organism>
<evidence type="ECO:0000256" key="2">
    <source>
        <dbReference type="ARBA" id="ARBA00022692"/>
    </source>
</evidence>
<proteinExistence type="predicted"/>
<feature type="transmembrane region" description="Helical" evidence="6">
    <location>
        <begin position="63"/>
        <end position="83"/>
    </location>
</feature>
<keyword evidence="8" id="KW-1185">Reference proteome</keyword>
<sequence>MSGAAPAPLSGELPPAVPPSVELGLTVLHTALYASLFLFAYLQLWLLLCCYGGKRLSYRTLGLALCLLWAALRTVLFSCYLQPGPSPLRRQPVPHWLLFCFPGCLLFASLCLLTLYCAEVILQVKCAAEFNKYKVLLYLGSIFTSLLFLIVNLTCAMLVHGDVPESQLRWTVFVRALVNDSLFLLCAISLACCICKLANMSSANVYLESKGTSICQVILVGSVVVLLYSSRACYNLVAVTISPENVPSPFNYGWDNLSDKIRAEDISGEEYVVFGVVLFLWELVPTVFVLLFFRAQRISQNLAPAGMVNSHSYNSRAYFFDNPRRYDSDDDLPRLGAREGGSLPTPQFSGWYGSLTGSDSYTVIPYLNGPKPDAAPLLFACCDLESNNAHSLYSTPQN</sequence>
<protein>
    <submittedName>
        <fullName evidence="7">G protein-coupled receptor 137C</fullName>
    </submittedName>
</protein>
<dbReference type="Proteomes" id="UP000694393">
    <property type="component" value="Unplaced"/>
</dbReference>
<evidence type="ECO:0000313" key="7">
    <source>
        <dbReference type="Ensembl" id="ENSPCEP00000008051.1"/>
    </source>
</evidence>
<reference evidence="7" key="1">
    <citation type="submission" date="2025-08" db="UniProtKB">
        <authorList>
            <consortium name="Ensembl"/>
        </authorList>
    </citation>
    <scope>IDENTIFICATION</scope>
</reference>
<dbReference type="GO" id="GO:0005765">
    <property type="term" value="C:lysosomal membrane"/>
    <property type="evidence" value="ECO:0007669"/>
    <property type="project" value="UniProtKB-SubCell"/>
</dbReference>
<evidence type="ECO:0000256" key="4">
    <source>
        <dbReference type="ARBA" id="ARBA00023136"/>
    </source>
</evidence>
<feature type="transmembrane region" description="Helical" evidence="6">
    <location>
        <begin position="271"/>
        <end position="293"/>
    </location>
</feature>
<feature type="transmembrane region" description="Helical" evidence="6">
    <location>
        <begin position="181"/>
        <end position="199"/>
    </location>
</feature>
<keyword evidence="3 6" id="KW-1133">Transmembrane helix</keyword>
<feature type="transmembrane region" description="Helical" evidence="6">
    <location>
        <begin position="31"/>
        <end position="51"/>
    </location>
</feature>
<evidence type="ECO:0000256" key="5">
    <source>
        <dbReference type="ARBA" id="ARBA00023228"/>
    </source>
</evidence>
<dbReference type="GO" id="GO:1904263">
    <property type="term" value="P:positive regulation of TORC1 signaling"/>
    <property type="evidence" value="ECO:0007669"/>
    <property type="project" value="TreeGrafter"/>
</dbReference>
<name>A0A8C8RQ43_9SAUR</name>
<dbReference type="Ensembl" id="ENSPCET00000008334.1">
    <property type="protein sequence ID" value="ENSPCEP00000008051.1"/>
    <property type="gene ID" value="ENSPCEG00000006425.1"/>
</dbReference>
<keyword evidence="4 6" id="KW-0472">Membrane</keyword>
<keyword evidence="5" id="KW-0458">Lysosome</keyword>
<feature type="transmembrane region" description="Helical" evidence="6">
    <location>
        <begin position="136"/>
        <end position="161"/>
    </location>
</feature>
<dbReference type="AlphaFoldDB" id="A0A8C8RQ43"/>
<feature type="transmembrane region" description="Helical" evidence="6">
    <location>
        <begin position="95"/>
        <end position="116"/>
    </location>
</feature>
<feature type="transmembrane region" description="Helical" evidence="6">
    <location>
        <begin position="211"/>
        <end position="229"/>
    </location>
</feature>